<reference evidence="3" key="2">
    <citation type="submission" date="2008-08" db="EMBL/GenBank/DDBJ databases">
        <authorList>
            <consortium name="Diatom Consortium"/>
            <person name="Grigoriev I."/>
            <person name="Grimwood J."/>
            <person name="Kuo A."/>
            <person name="Otillar R.P."/>
            <person name="Salamov A."/>
            <person name="Detter J.C."/>
            <person name="Lindquist E."/>
            <person name="Shapiro H."/>
            <person name="Lucas S."/>
            <person name="Glavina del Rio T."/>
            <person name="Pitluck S."/>
            <person name="Rokhsar D."/>
            <person name="Bowler C."/>
        </authorList>
    </citation>
    <scope>GENOME REANNOTATION</scope>
    <source>
        <strain evidence="3">CCAP 1055/1</strain>
    </source>
</reference>
<protein>
    <submittedName>
        <fullName evidence="2">Uncharacterized protein</fullName>
    </submittedName>
</protein>
<proteinExistence type="predicted"/>
<evidence type="ECO:0000313" key="3">
    <source>
        <dbReference type="Proteomes" id="UP000000759"/>
    </source>
</evidence>
<keyword evidence="1" id="KW-0812">Transmembrane</keyword>
<keyword evidence="1" id="KW-0472">Membrane</keyword>
<organism evidence="2 3">
    <name type="scientific">Phaeodactylum tricornutum (strain CCAP 1055/1)</name>
    <dbReference type="NCBI Taxonomy" id="556484"/>
    <lineage>
        <taxon>Eukaryota</taxon>
        <taxon>Sar</taxon>
        <taxon>Stramenopiles</taxon>
        <taxon>Ochrophyta</taxon>
        <taxon>Bacillariophyta</taxon>
        <taxon>Bacillariophyceae</taxon>
        <taxon>Bacillariophycidae</taxon>
        <taxon>Naviculales</taxon>
        <taxon>Phaeodactylaceae</taxon>
        <taxon>Phaeodactylum</taxon>
    </lineage>
</organism>
<feature type="transmembrane region" description="Helical" evidence="1">
    <location>
        <begin position="122"/>
        <end position="144"/>
    </location>
</feature>
<dbReference type="PaxDb" id="2850-Phatr32144"/>
<reference evidence="2 3" key="1">
    <citation type="journal article" date="2008" name="Nature">
        <title>The Phaeodactylum genome reveals the evolutionary history of diatom genomes.</title>
        <authorList>
            <person name="Bowler C."/>
            <person name="Allen A.E."/>
            <person name="Badger J.H."/>
            <person name="Grimwood J."/>
            <person name="Jabbari K."/>
            <person name="Kuo A."/>
            <person name="Maheswari U."/>
            <person name="Martens C."/>
            <person name="Maumus F."/>
            <person name="Otillar R.P."/>
            <person name="Rayko E."/>
            <person name="Salamov A."/>
            <person name="Vandepoele K."/>
            <person name="Beszteri B."/>
            <person name="Gruber A."/>
            <person name="Heijde M."/>
            <person name="Katinka M."/>
            <person name="Mock T."/>
            <person name="Valentin K."/>
            <person name="Verret F."/>
            <person name="Berges J.A."/>
            <person name="Brownlee C."/>
            <person name="Cadoret J.P."/>
            <person name="Chiovitti A."/>
            <person name="Choi C.J."/>
            <person name="Coesel S."/>
            <person name="De Martino A."/>
            <person name="Detter J.C."/>
            <person name="Durkin C."/>
            <person name="Falciatore A."/>
            <person name="Fournet J."/>
            <person name="Haruta M."/>
            <person name="Huysman M.J."/>
            <person name="Jenkins B.D."/>
            <person name="Jiroutova K."/>
            <person name="Jorgensen R.E."/>
            <person name="Joubert Y."/>
            <person name="Kaplan A."/>
            <person name="Kroger N."/>
            <person name="Kroth P.G."/>
            <person name="La Roche J."/>
            <person name="Lindquist E."/>
            <person name="Lommer M."/>
            <person name="Martin-Jezequel V."/>
            <person name="Lopez P.J."/>
            <person name="Lucas S."/>
            <person name="Mangogna M."/>
            <person name="McGinnis K."/>
            <person name="Medlin L.K."/>
            <person name="Montsant A."/>
            <person name="Oudot-Le Secq M.P."/>
            <person name="Napoli C."/>
            <person name="Obornik M."/>
            <person name="Parker M.S."/>
            <person name="Petit J.L."/>
            <person name="Porcel B.M."/>
            <person name="Poulsen N."/>
            <person name="Robison M."/>
            <person name="Rychlewski L."/>
            <person name="Rynearson T.A."/>
            <person name="Schmutz J."/>
            <person name="Shapiro H."/>
            <person name="Siaut M."/>
            <person name="Stanley M."/>
            <person name="Sussman M.R."/>
            <person name="Taylor A.R."/>
            <person name="Vardi A."/>
            <person name="von Dassow P."/>
            <person name="Vyverman W."/>
            <person name="Willis A."/>
            <person name="Wyrwicz L.S."/>
            <person name="Rokhsar D.S."/>
            <person name="Weissenbach J."/>
            <person name="Armbrust E.V."/>
            <person name="Green B.R."/>
            <person name="Van de Peer Y."/>
            <person name="Grigoriev I.V."/>
        </authorList>
    </citation>
    <scope>NUCLEOTIDE SEQUENCE [LARGE SCALE GENOMIC DNA]</scope>
    <source>
        <strain evidence="2 3">CCAP 1055/1</strain>
    </source>
</reference>
<dbReference type="OrthoDB" id="47029at2759"/>
<keyword evidence="1" id="KW-1133">Transmembrane helix</keyword>
<accession>B7FQC2</accession>
<dbReference type="AlphaFoldDB" id="B7FQC2"/>
<sequence>MQVTSRYWNDELKATVARGEIVTQGKMTQRQADKEAEEWSQKEWDKRWEGFYRKLSIALLKYHAITLTMRAYEYMAEKCVDLFTMDKLTLDIVDYANRHSRDGKDKQQLAQEMISVCWNANLIYYLADFSVHQAILVFGYYVYIRKELEKQRKKQESKSLHLGSLTLSLMKKTTLLALSRGVELGMGALGGAMGTLAKPGLGTLAGFNVGDSFAISLTDNLVSTSP</sequence>
<dbReference type="InParanoid" id="B7FQC2"/>
<dbReference type="eggNOG" id="ENOG502RAK0">
    <property type="taxonomic scope" value="Eukaryota"/>
</dbReference>
<dbReference type="Proteomes" id="UP000000759">
    <property type="component" value="Chromosome 1"/>
</dbReference>
<evidence type="ECO:0000256" key="1">
    <source>
        <dbReference type="SAM" id="Phobius"/>
    </source>
</evidence>
<dbReference type="HOGENOM" id="CLU_1006328_0_0_1"/>
<dbReference type="EMBL" id="CM000605">
    <property type="protein sequence ID" value="EEC51837.1"/>
    <property type="molecule type" value="Genomic_DNA"/>
</dbReference>
<evidence type="ECO:0000313" key="2">
    <source>
        <dbReference type="EMBL" id="EEC51837.1"/>
    </source>
</evidence>
<name>B7FQC2_PHATC</name>
<gene>
    <name evidence="2" type="ORF">PHATRDRAFT_32144</name>
</gene>
<dbReference type="KEGG" id="pti:PHATRDRAFT_32144"/>
<dbReference type="RefSeq" id="XP_002177374.1">
    <property type="nucleotide sequence ID" value="XM_002177338.1"/>
</dbReference>
<keyword evidence="3" id="KW-1185">Reference proteome</keyword>
<dbReference type="GeneID" id="7196823"/>